<reference evidence="5" key="1">
    <citation type="submission" date="2016-10" db="EMBL/GenBank/DDBJ databases">
        <authorList>
            <person name="Varghese N."/>
            <person name="Submissions S."/>
        </authorList>
    </citation>
    <scope>NUCLEOTIDE SEQUENCE [LARGE SCALE GENOMIC DNA]</scope>
    <source>
        <strain evidence="5">Jip14</strain>
    </source>
</reference>
<evidence type="ECO:0000313" key="5">
    <source>
        <dbReference type="Proteomes" id="UP000198916"/>
    </source>
</evidence>
<dbReference type="SUPFAM" id="SSF51735">
    <property type="entry name" value="NAD(P)-binding Rossmann-fold domains"/>
    <property type="match status" value="1"/>
</dbReference>
<dbReference type="PANTHER" id="PTHR43490">
    <property type="entry name" value="(+)-NEOMENTHOL DEHYDROGENASE"/>
    <property type="match status" value="1"/>
</dbReference>
<dbReference type="InterPro" id="IPR036291">
    <property type="entry name" value="NAD(P)-bd_dom_sf"/>
</dbReference>
<dbReference type="AlphaFoldDB" id="A0A1H7F0F8"/>
<evidence type="ECO:0000256" key="2">
    <source>
        <dbReference type="ARBA" id="ARBA00022857"/>
    </source>
</evidence>
<dbReference type="Gene3D" id="3.40.50.720">
    <property type="entry name" value="NAD(P)-binding Rossmann-like Domain"/>
    <property type="match status" value="1"/>
</dbReference>
<evidence type="ECO:0000313" key="4">
    <source>
        <dbReference type="EMBL" id="SEK17782.1"/>
    </source>
</evidence>
<dbReference type="InterPro" id="IPR002347">
    <property type="entry name" value="SDR_fam"/>
</dbReference>
<protein>
    <submittedName>
        <fullName evidence="4">Short chain dehydrogenase</fullName>
    </submittedName>
</protein>
<name>A0A1H7F0F8_9SPHI</name>
<keyword evidence="5" id="KW-1185">Reference proteome</keyword>
<accession>A0A1H7F0F8</accession>
<gene>
    <name evidence="4" type="ORF">SAMN05421740_10132</name>
</gene>
<keyword evidence="3" id="KW-0560">Oxidoreductase</keyword>
<dbReference type="GO" id="GO:0016491">
    <property type="term" value="F:oxidoreductase activity"/>
    <property type="evidence" value="ECO:0007669"/>
    <property type="project" value="UniProtKB-KW"/>
</dbReference>
<dbReference type="EMBL" id="FNZR01000001">
    <property type="protein sequence ID" value="SEK17782.1"/>
    <property type="molecule type" value="Genomic_DNA"/>
</dbReference>
<comment type="similarity">
    <text evidence="1">Belongs to the short-chain dehydrogenases/reductases (SDR) family.</text>
</comment>
<sequence>MKSALITGANNSIGFEVARALLKRGYFVFLGSRNLENGLKAVEKLKSDGLTKVEAVQLDVTDEFSIKAAHEH</sequence>
<dbReference type="PANTHER" id="PTHR43490:SF99">
    <property type="entry name" value="SHORT-CHAIN DEHYDROGENASE_REDUCTASE"/>
    <property type="match status" value="1"/>
</dbReference>
<dbReference type="RefSeq" id="WP_245747423.1">
    <property type="nucleotide sequence ID" value="NZ_FNZR01000001.1"/>
</dbReference>
<proteinExistence type="inferred from homology"/>
<keyword evidence="2" id="KW-0521">NADP</keyword>
<dbReference type="Proteomes" id="UP000198916">
    <property type="component" value="Unassembled WGS sequence"/>
</dbReference>
<evidence type="ECO:0000256" key="1">
    <source>
        <dbReference type="ARBA" id="ARBA00006484"/>
    </source>
</evidence>
<dbReference type="Pfam" id="PF00106">
    <property type="entry name" value="adh_short"/>
    <property type="match status" value="1"/>
</dbReference>
<organism evidence="4 5">
    <name type="scientific">Parapedobacter koreensis</name>
    <dbReference type="NCBI Taxonomy" id="332977"/>
    <lineage>
        <taxon>Bacteria</taxon>
        <taxon>Pseudomonadati</taxon>
        <taxon>Bacteroidota</taxon>
        <taxon>Sphingobacteriia</taxon>
        <taxon>Sphingobacteriales</taxon>
        <taxon>Sphingobacteriaceae</taxon>
        <taxon>Parapedobacter</taxon>
    </lineage>
</organism>
<evidence type="ECO:0000256" key="3">
    <source>
        <dbReference type="ARBA" id="ARBA00023002"/>
    </source>
</evidence>
<dbReference type="STRING" id="332977.SAMN05421740_10132"/>